<evidence type="ECO:0000256" key="1">
    <source>
        <dbReference type="ARBA" id="ARBA00004236"/>
    </source>
</evidence>
<reference evidence="10 11" key="1">
    <citation type="submission" date="2016-04" db="EMBL/GenBank/DDBJ databases">
        <title>Comparative Genomics and Epigenetics of Sporosarcina ureae.</title>
        <authorList>
            <person name="Oliver A.S."/>
            <person name="Cooper K.K."/>
        </authorList>
    </citation>
    <scope>NUCLEOTIDE SEQUENCE [LARGE SCALE GENOMIC DNA]</scope>
    <source>
        <strain evidence="10 11">S204</strain>
    </source>
</reference>
<keyword evidence="7" id="KW-0812">Transmembrane</keyword>
<accession>A0ABM6JXD8</accession>
<keyword evidence="7" id="KW-1133">Transmembrane helix</keyword>
<evidence type="ECO:0000313" key="10">
    <source>
        <dbReference type="EMBL" id="ARF14852.1"/>
    </source>
</evidence>
<dbReference type="SUPFAM" id="SSF58104">
    <property type="entry name" value="Methyl-accepting chemotaxis protein (MCP) signaling domain"/>
    <property type="match status" value="1"/>
</dbReference>
<proteinExistence type="inferred from homology"/>
<dbReference type="Gene3D" id="1.10.287.950">
    <property type="entry name" value="Methyl-accepting chemotaxis protein"/>
    <property type="match status" value="1"/>
</dbReference>
<comment type="subcellular location">
    <subcellularLocation>
        <location evidence="1">Cell membrane</location>
    </subcellularLocation>
</comment>
<dbReference type="InterPro" id="IPR003660">
    <property type="entry name" value="HAMP_dom"/>
</dbReference>
<evidence type="ECO:0000259" key="8">
    <source>
        <dbReference type="PROSITE" id="PS50111"/>
    </source>
</evidence>
<dbReference type="Gene3D" id="1.10.8.500">
    <property type="entry name" value="HAMP domain in histidine kinase"/>
    <property type="match status" value="1"/>
</dbReference>
<protein>
    <submittedName>
        <fullName evidence="10">Chemotaxis protein</fullName>
    </submittedName>
</protein>
<organism evidence="10 11">
    <name type="scientific">Sporosarcina ureae</name>
    <dbReference type="NCBI Taxonomy" id="1571"/>
    <lineage>
        <taxon>Bacteria</taxon>
        <taxon>Bacillati</taxon>
        <taxon>Bacillota</taxon>
        <taxon>Bacilli</taxon>
        <taxon>Bacillales</taxon>
        <taxon>Caryophanaceae</taxon>
        <taxon>Sporosarcina</taxon>
    </lineage>
</organism>
<comment type="similarity">
    <text evidence="5">Belongs to the methyl-accepting chemotaxis (MCP) protein family.</text>
</comment>
<dbReference type="Pfam" id="PF00672">
    <property type="entry name" value="HAMP"/>
    <property type="match status" value="1"/>
</dbReference>
<dbReference type="Pfam" id="PF00015">
    <property type="entry name" value="MCPsignal"/>
    <property type="match status" value="1"/>
</dbReference>
<gene>
    <name evidence="10" type="ORF">SporoS204_12235</name>
</gene>
<feature type="transmembrane region" description="Helical" evidence="7">
    <location>
        <begin position="46"/>
        <end position="67"/>
    </location>
</feature>
<keyword evidence="3 7" id="KW-0472">Membrane</keyword>
<dbReference type="InterPro" id="IPR004089">
    <property type="entry name" value="MCPsignal_dom"/>
</dbReference>
<feature type="domain" description="HAMP" evidence="9">
    <location>
        <begin position="69"/>
        <end position="122"/>
    </location>
</feature>
<name>A0ABM6JXD8_SPOUR</name>
<dbReference type="SMART" id="SM00283">
    <property type="entry name" value="MA"/>
    <property type="match status" value="1"/>
</dbReference>
<dbReference type="CDD" id="cd06225">
    <property type="entry name" value="HAMP"/>
    <property type="match status" value="1"/>
</dbReference>
<evidence type="ECO:0000256" key="3">
    <source>
        <dbReference type="ARBA" id="ARBA00023136"/>
    </source>
</evidence>
<dbReference type="PANTHER" id="PTHR32089:SF112">
    <property type="entry name" value="LYSOZYME-LIKE PROTEIN-RELATED"/>
    <property type="match status" value="1"/>
</dbReference>
<dbReference type="PANTHER" id="PTHR32089">
    <property type="entry name" value="METHYL-ACCEPTING CHEMOTAXIS PROTEIN MCPB"/>
    <property type="match status" value="1"/>
</dbReference>
<dbReference type="EMBL" id="CP015108">
    <property type="protein sequence ID" value="ARF14852.1"/>
    <property type="molecule type" value="Genomic_DNA"/>
</dbReference>
<dbReference type="Proteomes" id="UP000192486">
    <property type="component" value="Chromosome"/>
</dbReference>
<feature type="domain" description="Methyl-accepting transducer" evidence="8">
    <location>
        <begin position="141"/>
        <end position="377"/>
    </location>
</feature>
<evidence type="ECO:0000313" key="11">
    <source>
        <dbReference type="Proteomes" id="UP000192486"/>
    </source>
</evidence>
<feature type="transmembrane region" description="Helical" evidence="7">
    <location>
        <begin position="12"/>
        <end position="34"/>
    </location>
</feature>
<sequence>MKEPKKVGLRAKLVLFIVILAVITYTTSAVFINWVQPTFFPNVRPFVFQLLTYAMGIMWSGILAAMFSTILTKPLQRLETAAMKVADGKIGTDIQLPNSSDEIHSVSKAFQQVVVNLRSIIEQIESNFQATAQSVNELTSETSAASGQSDAIARTIGEISDGAENTSESIRETVNAIEDIRQLAVEVNNRAGQSSEQSKVMLQELHVTTEVFQSVLAGIHQMSNQSEHSLETIQVLDENAHKIGEIVELVGNIAGQTNLLALNASIEAARAGEHGKGFAVVAEEVRNLADESAKAVQMISGLVQTIQSDVKQVVAEMKQQVKTASTEAERATKTNGNVETMTATIQTMALYVEEISQIVSNQMQTIERTAKQSMEVATIAEHTSAGAEEVRAATEEQVASIDQTKNKALELKEQSEELYKVIRKFDRTPM</sequence>
<keyword evidence="4 6" id="KW-0807">Transducer</keyword>
<evidence type="ECO:0000256" key="7">
    <source>
        <dbReference type="SAM" id="Phobius"/>
    </source>
</evidence>
<dbReference type="SMART" id="SM00304">
    <property type="entry name" value="HAMP"/>
    <property type="match status" value="1"/>
</dbReference>
<keyword evidence="2" id="KW-1003">Cell membrane</keyword>
<evidence type="ECO:0000256" key="6">
    <source>
        <dbReference type="PROSITE-ProRule" id="PRU00284"/>
    </source>
</evidence>
<dbReference type="PROSITE" id="PS50885">
    <property type="entry name" value="HAMP"/>
    <property type="match status" value="1"/>
</dbReference>
<keyword evidence="11" id="KW-1185">Reference proteome</keyword>
<evidence type="ECO:0000259" key="9">
    <source>
        <dbReference type="PROSITE" id="PS50885"/>
    </source>
</evidence>
<evidence type="ECO:0000256" key="5">
    <source>
        <dbReference type="ARBA" id="ARBA00029447"/>
    </source>
</evidence>
<dbReference type="RefSeq" id="WP_029053455.1">
    <property type="nucleotide sequence ID" value="NZ_CP015108.1"/>
</dbReference>
<dbReference type="PROSITE" id="PS50111">
    <property type="entry name" value="CHEMOTAXIS_TRANSDUC_2"/>
    <property type="match status" value="1"/>
</dbReference>
<evidence type="ECO:0000256" key="2">
    <source>
        <dbReference type="ARBA" id="ARBA00022475"/>
    </source>
</evidence>
<evidence type="ECO:0000256" key="4">
    <source>
        <dbReference type="ARBA" id="ARBA00023224"/>
    </source>
</evidence>